<feature type="compositionally biased region" description="Acidic residues" evidence="1">
    <location>
        <begin position="67"/>
        <end position="87"/>
    </location>
</feature>
<evidence type="ECO:0008006" key="4">
    <source>
        <dbReference type="Google" id="ProtNLM"/>
    </source>
</evidence>
<evidence type="ECO:0000313" key="3">
    <source>
        <dbReference type="Proteomes" id="UP001431209"/>
    </source>
</evidence>
<dbReference type="EMBL" id="JAOPGA020001698">
    <property type="protein sequence ID" value="KAL0490591.1"/>
    <property type="molecule type" value="Genomic_DNA"/>
</dbReference>
<name>A0AAW2ZN45_9EUKA</name>
<feature type="region of interest" description="Disordered" evidence="1">
    <location>
        <begin position="51"/>
        <end position="97"/>
    </location>
</feature>
<accession>A0AAW2ZN45</accession>
<evidence type="ECO:0000256" key="1">
    <source>
        <dbReference type="SAM" id="MobiDB-lite"/>
    </source>
</evidence>
<organism evidence="2 3">
    <name type="scientific">Acrasis kona</name>
    <dbReference type="NCBI Taxonomy" id="1008807"/>
    <lineage>
        <taxon>Eukaryota</taxon>
        <taxon>Discoba</taxon>
        <taxon>Heterolobosea</taxon>
        <taxon>Tetramitia</taxon>
        <taxon>Eutetramitia</taxon>
        <taxon>Acrasidae</taxon>
        <taxon>Acrasis</taxon>
    </lineage>
</organism>
<sequence length="97" mass="10858">MRISGSITADNKVIYNYTEEAQSIQDNQSLLDSITKLRDEALSVVVELAKNEKPAVNNKRSNKNNQDEDEVDDDGNENGEDDDVDDEPQTKKTKNSV</sequence>
<proteinExistence type="predicted"/>
<dbReference type="Proteomes" id="UP001431209">
    <property type="component" value="Unassembled WGS sequence"/>
</dbReference>
<dbReference type="AlphaFoldDB" id="A0AAW2ZN45"/>
<comment type="caution">
    <text evidence="2">The sequence shown here is derived from an EMBL/GenBank/DDBJ whole genome shotgun (WGS) entry which is preliminary data.</text>
</comment>
<gene>
    <name evidence="2" type="ORF">AKO1_009568</name>
</gene>
<evidence type="ECO:0000313" key="2">
    <source>
        <dbReference type="EMBL" id="KAL0490591.1"/>
    </source>
</evidence>
<protein>
    <recommendedName>
        <fullName evidence="4">EKC/KEOPS complex subunit GON7</fullName>
    </recommendedName>
</protein>
<reference evidence="2 3" key="1">
    <citation type="submission" date="2024-03" db="EMBL/GenBank/DDBJ databases">
        <title>The Acrasis kona genome and developmental transcriptomes reveal deep origins of eukaryotic multicellular pathways.</title>
        <authorList>
            <person name="Sheikh S."/>
            <person name="Fu C.-J."/>
            <person name="Brown M.W."/>
            <person name="Baldauf S.L."/>
        </authorList>
    </citation>
    <scope>NUCLEOTIDE SEQUENCE [LARGE SCALE GENOMIC DNA]</scope>
    <source>
        <strain evidence="2 3">ATCC MYA-3509</strain>
    </source>
</reference>
<keyword evidence="3" id="KW-1185">Reference proteome</keyword>